<protein>
    <recommendedName>
        <fullName evidence="3">Phage protein</fullName>
    </recommendedName>
</protein>
<organism evidence="2">
    <name type="scientific">hydrothermal vent metagenome</name>
    <dbReference type="NCBI Taxonomy" id="652676"/>
    <lineage>
        <taxon>unclassified sequences</taxon>
        <taxon>metagenomes</taxon>
        <taxon>ecological metagenomes</taxon>
    </lineage>
</organism>
<accession>A0A1W1BQ10</accession>
<gene>
    <name evidence="2" type="ORF">MNB_SV-3-131</name>
</gene>
<feature type="region of interest" description="Disordered" evidence="1">
    <location>
        <begin position="95"/>
        <end position="124"/>
    </location>
</feature>
<evidence type="ECO:0008006" key="3">
    <source>
        <dbReference type="Google" id="ProtNLM"/>
    </source>
</evidence>
<name>A0A1W1BQ10_9ZZZZ</name>
<sequence length="124" mass="14553">MINYQSQNPKTKFIMVDRGIDDELSPDAYYLLIKYMKLAPNEDNSNDALKKKTDFSKWIFDRAKKELVTKGYLDTRQLHGNVYALYIGKESVQKYKKTSKKSNNRYEQKELQKIKKENGDGSKT</sequence>
<evidence type="ECO:0000313" key="2">
    <source>
        <dbReference type="EMBL" id="SFV55660.1"/>
    </source>
</evidence>
<evidence type="ECO:0000256" key="1">
    <source>
        <dbReference type="SAM" id="MobiDB-lite"/>
    </source>
</evidence>
<proteinExistence type="predicted"/>
<dbReference type="AlphaFoldDB" id="A0A1W1BQ10"/>
<dbReference type="EMBL" id="FPHI01000012">
    <property type="protein sequence ID" value="SFV55660.1"/>
    <property type="molecule type" value="Genomic_DNA"/>
</dbReference>
<feature type="compositionally biased region" description="Basic and acidic residues" evidence="1">
    <location>
        <begin position="104"/>
        <end position="124"/>
    </location>
</feature>
<reference evidence="2" key="1">
    <citation type="submission" date="2016-10" db="EMBL/GenBank/DDBJ databases">
        <authorList>
            <person name="de Groot N.N."/>
        </authorList>
    </citation>
    <scope>NUCLEOTIDE SEQUENCE</scope>
</reference>